<proteinExistence type="predicted"/>
<sequence>MYYMMPPQKLPFHNRMYFVWKSNICFVRAKDHYNLAATGNISPDLTMGKKRERISKGKPKGSWVYFSVSYYELDSSTIMPSGGQEDSRRSCSENWKGLLCPLHLPAVVLCTTLAPVFHSRVEASPGMNQTHTYSVFLSGSEHIHKETRVREETKCSGYGYSH</sequence>
<reference evidence="1 2" key="1">
    <citation type="journal article" date="2020" name="Nature">
        <title>Six reference-quality genomes reveal evolution of bat adaptations.</title>
        <authorList>
            <person name="Jebb D."/>
            <person name="Huang Z."/>
            <person name="Pippel M."/>
            <person name="Hughes G.M."/>
            <person name="Lavrichenko K."/>
            <person name="Devanna P."/>
            <person name="Winkler S."/>
            <person name="Jermiin L.S."/>
            <person name="Skirmuntt E.C."/>
            <person name="Katzourakis A."/>
            <person name="Burkitt-Gray L."/>
            <person name="Ray D.A."/>
            <person name="Sullivan K.A.M."/>
            <person name="Roscito J.G."/>
            <person name="Kirilenko B.M."/>
            <person name="Davalos L.M."/>
            <person name="Corthals A.P."/>
            <person name="Power M.L."/>
            <person name="Jones G."/>
            <person name="Ransome R.D."/>
            <person name="Dechmann D.K.N."/>
            <person name="Locatelli A.G."/>
            <person name="Puechmaille S.J."/>
            <person name="Fedrigo O."/>
            <person name="Jarvis E.D."/>
            <person name="Hiller M."/>
            <person name="Vernes S.C."/>
            <person name="Myers E.W."/>
            <person name="Teeling E.C."/>
        </authorList>
    </citation>
    <scope>NUCLEOTIDE SEQUENCE [LARGE SCALE GENOMIC DNA]</scope>
    <source>
        <strain evidence="1">Bat1K_MPI-CBG_1</strain>
    </source>
</reference>
<accession>A0A834AVY6</accession>
<protein>
    <submittedName>
        <fullName evidence="1">Uncharacterized protein</fullName>
    </submittedName>
</protein>
<dbReference type="EMBL" id="JABVXQ010000003">
    <property type="protein sequence ID" value="KAF6119649.1"/>
    <property type="molecule type" value="Genomic_DNA"/>
</dbReference>
<evidence type="ECO:0000313" key="1">
    <source>
        <dbReference type="EMBL" id="KAF6119649.1"/>
    </source>
</evidence>
<name>A0A834AVY6_9CHIR</name>
<dbReference type="AlphaFoldDB" id="A0A834AVY6"/>
<evidence type="ECO:0000313" key="2">
    <source>
        <dbReference type="Proteomes" id="UP000664940"/>
    </source>
</evidence>
<comment type="caution">
    <text evidence="1">The sequence shown here is derived from an EMBL/GenBank/DDBJ whole genome shotgun (WGS) entry which is preliminary data.</text>
</comment>
<dbReference type="Proteomes" id="UP000664940">
    <property type="component" value="Unassembled WGS sequence"/>
</dbReference>
<gene>
    <name evidence="1" type="ORF">HJG60_010106</name>
</gene>
<organism evidence="1 2">
    <name type="scientific">Phyllostomus discolor</name>
    <name type="common">pale spear-nosed bat</name>
    <dbReference type="NCBI Taxonomy" id="89673"/>
    <lineage>
        <taxon>Eukaryota</taxon>
        <taxon>Metazoa</taxon>
        <taxon>Chordata</taxon>
        <taxon>Craniata</taxon>
        <taxon>Vertebrata</taxon>
        <taxon>Euteleostomi</taxon>
        <taxon>Mammalia</taxon>
        <taxon>Eutheria</taxon>
        <taxon>Laurasiatheria</taxon>
        <taxon>Chiroptera</taxon>
        <taxon>Yangochiroptera</taxon>
        <taxon>Phyllostomidae</taxon>
        <taxon>Phyllostominae</taxon>
        <taxon>Phyllostomus</taxon>
    </lineage>
</organism>